<feature type="compositionally biased region" description="Gly residues" evidence="11">
    <location>
        <begin position="25"/>
        <end position="48"/>
    </location>
</feature>
<evidence type="ECO:0000313" key="14">
    <source>
        <dbReference type="Proteomes" id="UP000245119"/>
    </source>
</evidence>
<evidence type="ECO:0000259" key="12">
    <source>
        <dbReference type="SMART" id="SM00382"/>
    </source>
</evidence>
<dbReference type="Pfam" id="PF12037">
    <property type="entry name" value="ATAD3_N"/>
    <property type="match status" value="1"/>
</dbReference>
<accession>A0A2T7PTS5</accession>
<proteinExistence type="predicted"/>
<keyword evidence="3" id="KW-0547">Nucleotide-binding</keyword>
<keyword evidence="8" id="KW-0472">Membrane</keyword>
<dbReference type="OrthoDB" id="199596at2759"/>
<dbReference type="InterPro" id="IPR027417">
    <property type="entry name" value="P-loop_NTPase"/>
</dbReference>
<evidence type="ECO:0000256" key="2">
    <source>
        <dbReference type="ARBA" id="ARBA00004436"/>
    </source>
</evidence>
<dbReference type="InterPro" id="IPR003593">
    <property type="entry name" value="AAA+_ATPase"/>
</dbReference>
<evidence type="ECO:0000256" key="9">
    <source>
        <dbReference type="ARBA" id="ARBA00023271"/>
    </source>
</evidence>
<dbReference type="SUPFAM" id="SSF52540">
    <property type="entry name" value="P-loop containing nucleoside triphosphate hydrolases"/>
    <property type="match status" value="1"/>
</dbReference>
<evidence type="ECO:0000256" key="4">
    <source>
        <dbReference type="ARBA" id="ARBA00022792"/>
    </source>
</evidence>
<dbReference type="InterPro" id="IPR021911">
    <property type="entry name" value="ATAD3_N"/>
</dbReference>
<dbReference type="AlphaFoldDB" id="A0A2T7PTS5"/>
<keyword evidence="4" id="KW-0999">Mitochondrion inner membrane</keyword>
<name>A0A2T7PTS5_POMCA</name>
<dbReference type="SMART" id="SM00382">
    <property type="entry name" value="AAA"/>
    <property type="match status" value="1"/>
</dbReference>
<dbReference type="Proteomes" id="UP000245119">
    <property type="component" value="Linkage Group LG2"/>
</dbReference>
<keyword evidence="6 10" id="KW-0175">Coiled coil</keyword>
<dbReference type="GO" id="GO:0016887">
    <property type="term" value="F:ATP hydrolysis activity"/>
    <property type="evidence" value="ECO:0007669"/>
    <property type="project" value="InterPro"/>
</dbReference>
<keyword evidence="5" id="KW-0067">ATP-binding</keyword>
<evidence type="ECO:0000256" key="7">
    <source>
        <dbReference type="ARBA" id="ARBA00023128"/>
    </source>
</evidence>
<dbReference type="GO" id="GO:0007005">
    <property type="term" value="P:mitochondrion organization"/>
    <property type="evidence" value="ECO:0007669"/>
    <property type="project" value="TreeGrafter"/>
</dbReference>
<reference evidence="13 14" key="1">
    <citation type="submission" date="2018-04" db="EMBL/GenBank/DDBJ databases">
        <title>The genome of golden apple snail Pomacea canaliculata provides insight into stress tolerance and invasive adaptation.</title>
        <authorList>
            <person name="Liu C."/>
            <person name="Liu B."/>
            <person name="Ren Y."/>
            <person name="Zhang Y."/>
            <person name="Wang H."/>
            <person name="Li S."/>
            <person name="Jiang F."/>
            <person name="Yin L."/>
            <person name="Zhang G."/>
            <person name="Qian W."/>
            <person name="Fan W."/>
        </authorList>
    </citation>
    <scope>NUCLEOTIDE SEQUENCE [LARGE SCALE GENOMIC DNA]</scope>
    <source>
        <strain evidence="13">SZHN2017</strain>
        <tissue evidence="13">Muscle</tissue>
    </source>
</reference>
<dbReference type="GO" id="GO:0005743">
    <property type="term" value="C:mitochondrial inner membrane"/>
    <property type="evidence" value="ECO:0007669"/>
    <property type="project" value="UniProtKB-SubCell"/>
</dbReference>
<comment type="caution">
    <text evidence="13">The sequence shown here is derived from an EMBL/GenBank/DDBJ whole genome shotgun (WGS) entry which is preliminary data.</text>
</comment>
<keyword evidence="7" id="KW-0496">Mitochondrion</keyword>
<evidence type="ECO:0000256" key="11">
    <source>
        <dbReference type="SAM" id="MobiDB-lite"/>
    </source>
</evidence>
<dbReference type="FunFam" id="3.40.50.300:FF:001717">
    <property type="entry name" value="ATPase family AAA domain-containing protein"/>
    <property type="match status" value="1"/>
</dbReference>
<gene>
    <name evidence="13" type="ORF">C0Q70_03823</name>
</gene>
<dbReference type="Pfam" id="PF00004">
    <property type="entry name" value="AAA"/>
    <property type="match status" value="1"/>
</dbReference>
<feature type="compositionally biased region" description="Basic and acidic residues" evidence="11">
    <location>
        <begin position="116"/>
        <end position="132"/>
    </location>
</feature>
<evidence type="ECO:0000256" key="1">
    <source>
        <dbReference type="ARBA" id="ARBA00004273"/>
    </source>
</evidence>
<comment type="subcellular location">
    <subcellularLocation>
        <location evidence="1">Mitochondrion inner membrane</location>
    </subcellularLocation>
    <subcellularLocation>
        <location evidence="2">Mitochondrion matrix</location>
        <location evidence="2">Mitochondrion nucleoid</location>
    </subcellularLocation>
</comment>
<keyword evidence="9" id="KW-1135">Mitochondrion nucleoid</keyword>
<evidence type="ECO:0000256" key="5">
    <source>
        <dbReference type="ARBA" id="ARBA00022840"/>
    </source>
</evidence>
<evidence type="ECO:0000256" key="3">
    <source>
        <dbReference type="ARBA" id="ARBA00022741"/>
    </source>
</evidence>
<dbReference type="PANTHER" id="PTHR23075:SF0">
    <property type="entry name" value="ATPASE FAMILY AAA DOMAIN-CONTAINING PROTEIN 3"/>
    <property type="match status" value="1"/>
</dbReference>
<dbReference type="EMBL" id="PZQS01000002">
    <property type="protein sequence ID" value="PVD36833.1"/>
    <property type="molecule type" value="Genomic_DNA"/>
</dbReference>
<sequence>MSWLFGIGKKSQDDIPSIQLPHPPSGGGGDAAGAGTASSGGGGGGFFGGKQMDAYHFDSAALERAAKAARELEQSRYAKEALDLTKQQEASKQLELQKQIKEYEAHMEQLKVEQTRVHQEERRKTLAEETKHQNQRAQYQDQLARKRYDEQLAQQARMQEENLRKQEESVRKQEAERLATMEREAALRHKNEVSRLEAKYRAKAKADRENQDLIRENIKLQASEKRKMVLESITTVGGVLGSGFDAFISNWDKVTATALGITLVGAGLYSSKYGLGLAAKFIESRFGKPSLVRETSRFTAVGALKHPIQTIKNMQLKPEDTLKGIVLKPELEEKLRDVAIATRNTKRNKRFYQNLLVYGPPGTGKTMFVKSLARHCGMDYAIMTGGDVVPLGETAVTAIHKVFDWAQTSRKGVLLFVDEADAFLRDHHKELISENLRHALNAFLYRTGEQSKKFMLVLASNQAEQFNSAINDRLDMMIKFDHPGLEERERMVRQYFEAYVLKPALEKDFVLFIFSLKVEQFDYGAKCKQIAAVTEGFSGREISKMALAWQVQASISEDGTLTEKRVDVIVYEALQQHKVKMEWHQKRAELHKSRSEVDPLPSSLPTH</sequence>
<keyword evidence="14" id="KW-1185">Reference proteome</keyword>
<evidence type="ECO:0000256" key="6">
    <source>
        <dbReference type="ARBA" id="ARBA00023054"/>
    </source>
</evidence>
<protein>
    <recommendedName>
        <fullName evidence="12">AAA+ ATPase domain-containing protein</fullName>
    </recommendedName>
</protein>
<dbReference type="GO" id="GO:0042645">
    <property type="term" value="C:mitochondrial nucleoid"/>
    <property type="evidence" value="ECO:0007669"/>
    <property type="project" value="UniProtKB-SubCell"/>
</dbReference>
<organism evidence="13 14">
    <name type="scientific">Pomacea canaliculata</name>
    <name type="common">Golden apple snail</name>
    <dbReference type="NCBI Taxonomy" id="400727"/>
    <lineage>
        <taxon>Eukaryota</taxon>
        <taxon>Metazoa</taxon>
        <taxon>Spiralia</taxon>
        <taxon>Lophotrochozoa</taxon>
        <taxon>Mollusca</taxon>
        <taxon>Gastropoda</taxon>
        <taxon>Caenogastropoda</taxon>
        <taxon>Architaenioglossa</taxon>
        <taxon>Ampullarioidea</taxon>
        <taxon>Ampullariidae</taxon>
        <taxon>Pomacea</taxon>
    </lineage>
</organism>
<feature type="region of interest" description="Disordered" evidence="11">
    <location>
        <begin position="9"/>
        <end position="50"/>
    </location>
</feature>
<dbReference type="PANTHER" id="PTHR23075">
    <property type="entry name" value="PUTATIVE ATP-ASE"/>
    <property type="match status" value="1"/>
</dbReference>
<dbReference type="InterPro" id="IPR003959">
    <property type="entry name" value="ATPase_AAA_core"/>
</dbReference>
<evidence type="ECO:0000256" key="8">
    <source>
        <dbReference type="ARBA" id="ARBA00023136"/>
    </source>
</evidence>
<feature type="region of interest" description="Disordered" evidence="11">
    <location>
        <begin position="116"/>
        <end position="139"/>
    </location>
</feature>
<dbReference type="GO" id="GO:0008270">
    <property type="term" value="F:zinc ion binding"/>
    <property type="evidence" value="ECO:0007669"/>
    <property type="project" value="TreeGrafter"/>
</dbReference>
<evidence type="ECO:0000313" key="13">
    <source>
        <dbReference type="EMBL" id="PVD36833.1"/>
    </source>
</evidence>
<dbReference type="STRING" id="400727.A0A2T7PTS5"/>
<dbReference type="GO" id="GO:0005524">
    <property type="term" value="F:ATP binding"/>
    <property type="evidence" value="ECO:0007669"/>
    <property type="project" value="UniProtKB-KW"/>
</dbReference>
<evidence type="ECO:0000256" key="10">
    <source>
        <dbReference type="SAM" id="Coils"/>
    </source>
</evidence>
<dbReference type="Gene3D" id="3.40.50.300">
    <property type="entry name" value="P-loop containing nucleotide triphosphate hydrolases"/>
    <property type="match status" value="1"/>
</dbReference>
<feature type="coiled-coil region" evidence="10">
    <location>
        <begin position="148"/>
        <end position="223"/>
    </location>
</feature>
<feature type="domain" description="AAA+ ATPase" evidence="12">
    <location>
        <begin position="351"/>
        <end position="484"/>
    </location>
</feature>